<dbReference type="Pfam" id="PF03607">
    <property type="entry name" value="DCX"/>
    <property type="match status" value="1"/>
</dbReference>
<dbReference type="OMA" id="CTTMFAV"/>
<sequence length="637" mass="69902">MNTAAAKREDIQKRIELLRLEREREQRAFDELASKHKDLSAAEVAEAARHIAEEEPTTLMVGETTLRVGEYVSTIDDVNNLLSEEGGIFLPDPVKRIYLGERGKITRVLPSFQGRPAVEMRFADGALKVFLASCLDINDNAKKLQKRNSSKTKEKCDTTTSSSRDECNVPDYVPPPKPEPLPQPTWQAIELYRRANCVRTAKALNTSGIKEMSNSLNVLSVPRPEVDDFPGCRIANEQTQTPKSTEADTRWASEVGCVTAVRKSISSEDSDPLLHKSESIGLVCEVKSSFPETLPAEEVLGSPFEQIDVERRELLEASTIASECPSPEDKKSCAVERSVQEAIPANCPANYKPKFSMNDKCTGVPRLSQSLLKSTGLHFQVAGLLFNQSALQFRPVVLPRRADSMQTLLAAVTKALKWDTSGRQAKRLFTTDGNEVTSADDVVEDMSLVATSGQPFGGFPTPVKTSARPATSASAATASASAARTVMASTVVKKARSPVRRAIAKAPQPLPVSLPQSKSLHDGKVASKGITKPISIRVFENGEYGDRQNDRFPFRTVTLRPTHKTIRAVTNTIERELGWNSLGKKIDQIYNPTGSEITSIDQLVEEQSIVVSAGDRFIIPHPTSVLHEEVMRLASRQ</sequence>
<protein>
    <recommendedName>
        <fullName evidence="3">Doublecortin domain-containing protein</fullName>
    </recommendedName>
</protein>
<dbReference type="AlphaFoldDB" id="G0TSY6"/>
<proteinExistence type="predicted"/>
<gene>
    <name evidence="4" type="ORF">TVY486_0302530</name>
</gene>
<evidence type="ECO:0000313" key="4">
    <source>
        <dbReference type="EMBL" id="CCC47066.1"/>
    </source>
</evidence>
<dbReference type="PROSITE" id="PS50309">
    <property type="entry name" value="DC"/>
    <property type="match status" value="2"/>
</dbReference>
<dbReference type="SUPFAM" id="SSF89837">
    <property type="entry name" value="Doublecortin (DC)"/>
    <property type="match status" value="2"/>
</dbReference>
<dbReference type="InterPro" id="IPR003533">
    <property type="entry name" value="Doublecortin_dom"/>
</dbReference>
<evidence type="ECO:0000256" key="2">
    <source>
        <dbReference type="SAM" id="MobiDB-lite"/>
    </source>
</evidence>
<organism evidence="4">
    <name type="scientific">Trypanosoma vivax (strain Y486)</name>
    <dbReference type="NCBI Taxonomy" id="1055687"/>
    <lineage>
        <taxon>Eukaryota</taxon>
        <taxon>Discoba</taxon>
        <taxon>Euglenozoa</taxon>
        <taxon>Kinetoplastea</taxon>
        <taxon>Metakinetoplastina</taxon>
        <taxon>Trypanosomatida</taxon>
        <taxon>Trypanosomatidae</taxon>
        <taxon>Trypanosoma</taxon>
        <taxon>Duttonella</taxon>
    </lineage>
</organism>
<evidence type="ECO:0000259" key="3">
    <source>
        <dbReference type="PROSITE" id="PS50309"/>
    </source>
</evidence>
<dbReference type="PANTHER" id="PTHR23004:SF11">
    <property type="entry name" value="PROTEIN RPI-1"/>
    <property type="match status" value="1"/>
</dbReference>
<reference evidence="4" key="1">
    <citation type="journal article" date="2012" name="Proc. Natl. Acad. Sci. U.S.A.">
        <title>Antigenic diversity is generated by distinct evolutionary mechanisms in African trypanosome species.</title>
        <authorList>
            <person name="Jackson A.P."/>
            <person name="Berry A."/>
            <person name="Aslett M."/>
            <person name="Allison H.C."/>
            <person name="Burton P."/>
            <person name="Vavrova-Anderson J."/>
            <person name="Brown R."/>
            <person name="Browne H."/>
            <person name="Corton N."/>
            <person name="Hauser H."/>
            <person name="Gamble J."/>
            <person name="Gilderthorp R."/>
            <person name="Marcello L."/>
            <person name="McQuillan J."/>
            <person name="Otto T.D."/>
            <person name="Quail M.A."/>
            <person name="Sanders M.J."/>
            <person name="van Tonder A."/>
            <person name="Ginger M.L."/>
            <person name="Field M.C."/>
            <person name="Barry J.D."/>
            <person name="Hertz-Fowler C."/>
            <person name="Berriman M."/>
        </authorList>
    </citation>
    <scope>NUCLEOTIDE SEQUENCE</scope>
    <source>
        <strain evidence="4">Y486</strain>
    </source>
</reference>
<name>G0TSY6_TRYVY</name>
<feature type="region of interest" description="Disordered" evidence="2">
    <location>
        <begin position="146"/>
        <end position="183"/>
    </location>
</feature>
<feature type="domain" description="Doublecortin" evidence="3">
    <location>
        <begin position="375"/>
        <end position="456"/>
    </location>
</feature>
<evidence type="ECO:0000256" key="1">
    <source>
        <dbReference type="SAM" id="Coils"/>
    </source>
</evidence>
<accession>G0TSY6</accession>
<feature type="compositionally biased region" description="Pro residues" evidence="2">
    <location>
        <begin position="172"/>
        <end position="183"/>
    </location>
</feature>
<dbReference type="InterPro" id="IPR036572">
    <property type="entry name" value="Doublecortin_dom_sf"/>
</dbReference>
<keyword evidence="1" id="KW-0175">Coiled coil</keyword>
<dbReference type="Gene3D" id="3.10.20.230">
    <property type="entry name" value="Doublecortin domain"/>
    <property type="match status" value="2"/>
</dbReference>
<dbReference type="VEuPathDB" id="TriTrypDB:TvY486_0302530"/>
<dbReference type="EMBL" id="HE573019">
    <property type="protein sequence ID" value="CCC47066.1"/>
    <property type="molecule type" value="Genomic_DNA"/>
</dbReference>
<feature type="domain" description="Doublecortin" evidence="3">
    <location>
        <begin position="534"/>
        <end position="617"/>
    </location>
</feature>
<dbReference type="PANTHER" id="PTHR23004">
    <property type="entry name" value="DOUBLECORTIN DOMAIN CONTAINING 2"/>
    <property type="match status" value="1"/>
</dbReference>
<dbReference type="GO" id="GO:0035556">
    <property type="term" value="P:intracellular signal transduction"/>
    <property type="evidence" value="ECO:0007669"/>
    <property type="project" value="InterPro"/>
</dbReference>
<feature type="coiled-coil region" evidence="1">
    <location>
        <begin position="1"/>
        <end position="35"/>
    </location>
</feature>
<feature type="compositionally biased region" description="Basic and acidic residues" evidence="2">
    <location>
        <begin position="151"/>
        <end position="167"/>
    </location>
</feature>